<dbReference type="Proteomes" id="UP000239563">
    <property type="component" value="Chromosome I"/>
</dbReference>
<reference evidence="3 4" key="1">
    <citation type="submission" date="2017-02" db="EMBL/GenBank/DDBJ databases">
        <authorList>
            <person name="Peterson S.W."/>
        </authorList>
    </citation>
    <scope>NUCLEOTIDE SEQUENCE [LARGE SCALE GENOMIC DNA]</scope>
    <source>
        <strain evidence="3 4">SRS1_H2-8</strain>
    </source>
</reference>
<evidence type="ECO:0000313" key="3">
    <source>
        <dbReference type="EMBL" id="SJX60134.1"/>
    </source>
</evidence>
<sequence length="271" mass="29287">MKATTALASLLTAAACVSATSFSHPVLAFTSQQASSVQLQLGTDPSIAGLVDSLLTSGKSSPVCDLDAIAFVQADELNHDTFASLRHSSADSMRARSLDAPSQVTFNAAPAAEPYMKLADRVTKACGFRRVEMMELRASHDVIQSNNKVFALIDAGDIRKQESALLHTLESLDETYPRNLVIITHNEQMRQLSKRQYADEPFASSGNWTEPAGGIFAKYQLFSTPLILTLLLVGGVLLPIVYFAVSQLAEVQTPDQMGVRKDPISGDKKTQ</sequence>
<evidence type="ECO:0000256" key="2">
    <source>
        <dbReference type="SAM" id="SignalP"/>
    </source>
</evidence>
<keyword evidence="1" id="KW-1133">Transmembrane helix</keyword>
<dbReference type="EMBL" id="LT795054">
    <property type="protein sequence ID" value="SJX60134.1"/>
    <property type="molecule type" value="Genomic_DNA"/>
</dbReference>
<gene>
    <name evidence="3" type="ORF">SRS1_11447</name>
</gene>
<evidence type="ECO:0000256" key="1">
    <source>
        <dbReference type="SAM" id="Phobius"/>
    </source>
</evidence>
<keyword evidence="1" id="KW-0812">Transmembrane</keyword>
<proteinExistence type="predicted"/>
<evidence type="ECO:0000313" key="4">
    <source>
        <dbReference type="Proteomes" id="UP000239563"/>
    </source>
</evidence>
<keyword evidence="1" id="KW-0472">Membrane</keyword>
<protein>
    <recommendedName>
        <fullName evidence="5">Protein BIG1</fullName>
    </recommendedName>
</protein>
<feature type="signal peptide" evidence="2">
    <location>
        <begin position="1"/>
        <end position="19"/>
    </location>
</feature>
<accession>A0A2N8U550</accession>
<feature type="chain" id="PRO_5014673426" description="Protein BIG1" evidence="2">
    <location>
        <begin position="20"/>
        <end position="271"/>
    </location>
</feature>
<name>A0A2N8U550_9BASI</name>
<dbReference type="AlphaFoldDB" id="A0A2N8U550"/>
<keyword evidence="2" id="KW-0732">Signal</keyword>
<dbReference type="PROSITE" id="PS51257">
    <property type="entry name" value="PROKAR_LIPOPROTEIN"/>
    <property type="match status" value="1"/>
</dbReference>
<feature type="transmembrane region" description="Helical" evidence="1">
    <location>
        <begin position="226"/>
        <end position="245"/>
    </location>
</feature>
<evidence type="ECO:0008006" key="5">
    <source>
        <dbReference type="Google" id="ProtNLM"/>
    </source>
</evidence>
<organism evidence="3 4">
    <name type="scientific">Sporisorium reilianum f. sp. reilianum</name>
    <dbReference type="NCBI Taxonomy" id="72559"/>
    <lineage>
        <taxon>Eukaryota</taxon>
        <taxon>Fungi</taxon>
        <taxon>Dikarya</taxon>
        <taxon>Basidiomycota</taxon>
        <taxon>Ustilaginomycotina</taxon>
        <taxon>Ustilaginomycetes</taxon>
        <taxon>Ustilaginales</taxon>
        <taxon>Ustilaginaceae</taxon>
        <taxon>Sporisorium</taxon>
    </lineage>
</organism>